<dbReference type="Pfam" id="PF01850">
    <property type="entry name" value="PIN"/>
    <property type="match status" value="1"/>
</dbReference>
<dbReference type="HAMAP" id="MF_00265">
    <property type="entry name" value="VapC_Nob1"/>
    <property type="match status" value="1"/>
</dbReference>
<keyword evidence="11" id="KW-1185">Reference proteome</keyword>
<evidence type="ECO:0000259" key="9">
    <source>
        <dbReference type="Pfam" id="PF01850"/>
    </source>
</evidence>
<keyword evidence="4 8" id="KW-0479">Metal-binding</keyword>
<dbReference type="SUPFAM" id="SSF88723">
    <property type="entry name" value="PIN domain-like"/>
    <property type="match status" value="1"/>
</dbReference>
<evidence type="ECO:0000256" key="1">
    <source>
        <dbReference type="ARBA" id="ARBA00001946"/>
    </source>
</evidence>
<comment type="cofactor">
    <cofactor evidence="1 8">
        <name>Mg(2+)</name>
        <dbReference type="ChEBI" id="CHEBI:18420"/>
    </cofactor>
</comment>
<dbReference type="CDD" id="cd09881">
    <property type="entry name" value="PIN_VapC4-5_FitB-like"/>
    <property type="match status" value="1"/>
</dbReference>
<evidence type="ECO:0000256" key="6">
    <source>
        <dbReference type="ARBA" id="ARBA00022842"/>
    </source>
</evidence>
<name>A0ABW5NYY9_9DEIO</name>
<comment type="function">
    <text evidence="8">Toxic component of a toxin-antitoxin (TA) system. An RNase.</text>
</comment>
<comment type="caution">
    <text evidence="10">The sequence shown here is derived from an EMBL/GenBank/DDBJ whole genome shotgun (WGS) entry which is preliminary data.</text>
</comment>
<accession>A0ABW5NYY9</accession>
<keyword evidence="2 8" id="KW-1277">Toxin-antitoxin system</keyword>
<dbReference type="PANTHER" id="PTHR33653:SF1">
    <property type="entry name" value="RIBONUCLEASE VAPC2"/>
    <property type="match status" value="1"/>
</dbReference>
<keyword evidence="8" id="KW-0800">Toxin</keyword>
<dbReference type="PANTHER" id="PTHR33653">
    <property type="entry name" value="RIBONUCLEASE VAPC2"/>
    <property type="match status" value="1"/>
</dbReference>
<evidence type="ECO:0000256" key="8">
    <source>
        <dbReference type="HAMAP-Rule" id="MF_00265"/>
    </source>
</evidence>
<evidence type="ECO:0000313" key="11">
    <source>
        <dbReference type="Proteomes" id="UP001597475"/>
    </source>
</evidence>
<feature type="binding site" evidence="8">
    <location>
        <position position="8"/>
    </location>
    <ligand>
        <name>Mg(2+)</name>
        <dbReference type="ChEBI" id="CHEBI:18420"/>
    </ligand>
</feature>
<proteinExistence type="inferred from homology"/>
<comment type="similarity">
    <text evidence="7 8">Belongs to the PINc/VapC protein family.</text>
</comment>
<dbReference type="RefSeq" id="WP_386842361.1">
    <property type="nucleotide sequence ID" value="NZ_JBHUMK010000008.1"/>
</dbReference>
<dbReference type="InterPro" id="IPR022907">
    <property type="entry name" value="VapC_family"/>
</dbReference>
<dbReference type="EC" id="3.1.-.-" evidence="8"/>
<evidence type="ECO:0000256" key="2">
    <source>
        <dbReference type="ARBA" id="ARBA00022649"/>
    </source>
</evidence>
<dbReference type="InterPro" id="IPR050556">
    <property type="entry name" value="Type_II_TA_system_RNase"/>
</dbReference>
<evidence type="ECO:0000256" key="5">
    <source>
        <dbReference type="ARBA" id="ARBA00022801"/>
    </source>
</evidence>
<gene>
    <name evidence="8" type="primary">vapC</name>
    <name evidence="10" type="ORF">ACFSR9_01465</name>
</gene>
<keyword evidence="6 8" id="KW-0460">Magnesium</keyword>
<evidence type="ECO:0000256" key="4">
    <source>
        <dbReference type="ARBA" id="ARBA00022723"/>
    </source>
</evidence>
<reference evidence="11" key="1">
    <citation type="journal article" date="2019" name="Int. J. Syst. Evol. Microbiol.">
        <title>The Global Catalogue of Microorganisms (GCM) 10K type strain sequencing project: providing services to taxonomists for standard genome sequencing and annotation.</title>
        <authorList>
            <consortium name="The Broad Institute Genomics Platform"/>
            <consortium name="The Broad Institute Genome Sequencing Center for Infectious Disease"/>
            <person name="Wu L."/>
            <person name="Ma J."/>
        </authorList>
    </citation>
    <scope>NUCLEOTIDE SEQUENCE [LARGE SCALE GENOMIC DNA]</scope>
    <source>
        <strain evidence="11">KCTC 33842</strain>
    </source>
</reference>
<dbReference type="InterPro" id="IPR029060">
    <property type="entry name" value="PIN-like_dom_sf"/>
</dbReference>
<evidence type="ECO:0000256" key="3">
    <source>
        <dbReference type="ARBA" id="ARBA00022722"/>
    </source>
</evidence>
<keyword evidence="3 8" id="KW-0540">Nuclease</keyword>
<protein>
    <recommendedName>
        <fullName evidence="8">Ribonuclease VapC</fullName>
        <shortName evidence="8">RNase VapC</shortName>
        <ecNumber evidence="8">3.1.-.-</ecNumber>
    </recommendedName>
    <alternativeName>
        <fullName evidence="8">Toxin VapC</fullName>
    </alternativeName>
</protein>
<feature type="domain" description="PIN" evidence="9">
    <location>
        <begin position="5"/>
        <end position="127"/>
    </location>
</feature>
<dbReference type="EMBL" id="JBHUMK010000008">
    <property type="protein sequence ID" value="MFD2608109.1"/>
    <property type="molecule type" value="Genomic_DNA"/>
</dbReference>
<dbReference type="Gene3D" id="3.40.50.1010">
    <property type="entry name" value="5'-nuclease"/>
    <property type="match status" value="1"/>
</dbReference>
<evidence type="ECO:0000256" key="7">
    <source>
        <dbReference type="ARBA" id="ARBA00038093"/>
    </source>
</evidence>
<organism evidence="10 11">
    <name type="scientific">Deinococcus taklimakanensis</name>
    <dbReference type="NCBI Taxonomy" id="536443"/>
    <lineage>
        <taxon>Bacteria</taxon>
        <taxon>Thermotogati</taxon>
        <taxon>Deinococcota</taxon>
        <taxon>Deinococci</taxon>
        <taxon>Deinococcales</taxon>
        <taxon>Deinococcaceae</taxon>
        <taxon>Deinococcus</taxon>
    </lineage>
</organism>
<sequence length="135" mass="14814">MSVRYLLDTNICIFIIKNRPPQVRERFAALRPGELAISSVTEAELLHGAYKSQQVSENLAAILTFASQMVVLPFGSRAADAYGQLRAELEKRGTPIGAMDYQIAATALVHGVPLVTNNVGEFSRVPGLRVEDWTK</sequence>
<evidence type="ECO:0000313" key="10">
    <source>
        <dbReference type="EMBL" id="MFD2608109.1"/>
    </source>
</evidence>
<dbReference type="Proteomes" id="UP001597475">
    <property type="component" value="Unassembled WGS sequence"/>
</dbReference>
<dbReference type="InterPro" id="IPR002716">
    <property type="entry name" value="PIN_dom"/>
</dbReference>
<keyword evidence="5 8" id="KW-0378">Hydrolase</keyword>
<feature type="binding site" evidence="8">
    <location>
        <position position="100"/>
    </location>
    <ligand>
        <name>Mg(2+)</name>
        <dbReference type="ChEBI" id="CHEBI:18420"/>
    </ligand>
</feature>